<comment type="function">
    <text evidence="9">Involved in targeting and insertion of nascent membrane proteins into the cytoplasmic membrane. Acts as a receptor for the complex formed by the signal recognition particle (SRP) and the ribosome-nascent chain (RNC).</text>
</comment>
<keyword evidence="2 9" id="KW-0963">Cytoplasm</keyword>
<sequence length="393" mass="43256">MLKKLFGKIKKNNEETLIDKGMGEEDKSQEEISEGEFISEDIKKASISEDNNKGDLKHLNDELEEAVESPLQNPEDDANIELESKKNSVNFFSKLKLGLTKTRKGITEKIDSLMKIYTKVDEEFLEELEEILIVSDVGMSTTMEIIDKLRSEIKTRKISDTEEVKAVLKDIMEELLTTSKDNDLNISPSPAIIIVIGVNGVGKTTSIGKIAYNVKASGKKVLLAAGDTFRAAAIDQLKIWGERVGVNVIHQQEGSDPAAIIYDAIQAAKARKTDVLICDTAGRLHNKRNLMNELGKVFKIINREYPEARKEVLLVLDATTGQNAIQQAKTFKEVADITGIVLTKLDGTAKGGVILGVTSELDIPVKFVGVGEGIQDLQPFNPKDFVEALLSDN</sequence>
<dbReference type="PANTHER" id="PTHR43134:SF1">
    <property type="entry name" value="SIGNAL RECOGNITION PARTICLE RECEPTOR SUBUNIT ALPHA"/>
    <property type="match status" value="1"/>
</dbReference>
<keyword evidence="7 9" id="KW-0675">Receptor</keyword>
<dbReference type="InterPro" id="IPR013822">
    <property type="entry name" value="Signal_recog_particl_SRP54_hlx"/>
</dbReference>
<dbReference type="Gene3D" id="1.20.120.140">
    <property type="entry name" value="Signal recognition particle SRP54, nucleotide-binding domain"/>
    <property type="match status" value="1"/>
</dbReference>
<keyword evidence="5 9" id="KW-0342">GTP-binding</keyword>
<dbReference type="CDD" id="cd17874">
    <property type="entry name" value="FtsY"/>
    <property type="match status" value="1"/>
</dbReference>
<name>A0A1M6NJX9_PARC5</name>
<gene>
    <name evidence="9" type="primary">ftsY</name>
    <name evidence="12" type="ORF">SAMN02745912_01752</name>
</gene>
<dbReference type="NCBIfam" id="TIGR00064">
    <property type="entry name" value="ftsY"/>
    <property type="match status" value="1"/>
</dbReference>
<dbReference type="EC" id="3.6.5.4" evidence="9"/>
<keyword evidence="13" id="KW-1185">Reference proteome</keyword>
<feature type="binding site" evidence="9">
    <location>
        <begin position="343"/>
        <end position="346"/>
    </location>
    <ligand>
        <name>GTP</name>
        <dbReference type="ChEBI" id="CHEBI:37565"/>
    </ligand>
</feature>
<dbReference type="Gene3D" id="3.40.50.300">
    <property type="entry name" value="P-loop containing nucleotide triphosphate hydrolases"/>
    <property type="match status" value="1"/>
</dbReference>
<dbReference type="EMBL" id="FRAG01000017">
    <property type="protein sequence ID" value="SHJ95862.1"/>
    <property type="molecule type" value="Genomic_DNA"/>
</dbReference>
<dbReference type="FunFam" id="1.20.120.140:FF:000002">
    <property type="entry name" value="Signal recognition particle receptor FtsY"/>
    <property type="match status" value="1"/>
</dbReference>
<dbReference type="SMART" id="SM00382">
    <property type="entry name" value="AAA"/>
    <property type="match status" value="1"/>
</dbReference>
<dbReference type="Proteomes" id="UP000184465">
    <property type="component" value="Unassembled WGS sequence"/>
</dbReference>
<evidence type="ECO:0000256" key="3">
    <source>
        <dbReference type="ARBA" id="ARBA00022741"/>
    </source>
</evidence>
<dbReference type="Pfam" id="PF02881">
    <property type="entry name" value="SRP54_N"/>
    <property type="match status" value="1"/>
</dbReference>
<evidence type="ECO:0000256" key="9">
    <source>
        <dbReference type="HAMAP-Rule" id="MF_00920"/>
    </source>
</evidence>
<feature type="compositionally biased region" description="Basic and acidic residues" evidence="10">
    <location>
        <begin position="15"/>
        <end position="30"/>
    </location>
</feature>
<dbReference type="GO" id="GO:0003924">
    <property type="term" value="F:GTPase activity"/>
    <property type="evidence" value="ECO:0007669"/>
    <property type="project" value="UniProtKB-UniRule"/>
</dbReference>
<evidence type="ECO:0000256" key="7">
    <source>
        <dbReference type="ARBA" id="ARBA00023170"/>
    </source>
</evidence>
<dbReference type="AlphaFoldDB" id="A0A1M6NJX9"/>
<dbReference type="InterPro" id="IPR042101">
    <property type="entry name" value="SRP54_N_sf"/>
</dbReference>
<dbReference type="OrthoDB" id="9804720at2"/>
<dbReference type="PROSITE" id="PS00300">
    <property type="entry name" value="SRP54"/>
    <property type="match status" value="1"/>
</dbReference>
<evidence type="ECO:0000256" key="5">
    <source>
        <dbReference type="ARBA" id="ARBA00023134"/>
    </source>
</evidence>
<evidence type="ECO:0000256" key="1">
    <source>
        <dbReference type="ARBA" id="ARBA00022475"/>
    </source>
</evidence>
<dbReference type="InterPro" id="IPR004390">
    <property type="entry name" value="SR_rcpt_FtsY"/>
</dbReference>
<feature type="region of interest" description="Disordered" evidence="10">
    <location>
        <begin position="15"/>
        <end position="35"/>
    </location>
</feature>
<dbReference type="GO" id="GO:0005047">
    <property type="term" value="F:signal recognition particle binding"/>
    <property type="evidence" value="ECO:0007669"/>
    <property type="project" value="TreeGrafter"/>
</dbReference>
<dbReference type="SUPFAM" id="SSF47364">
    <property type="entry name" value="Domain of the SRP/SRP receptor G-proteins"/>
    <property type="match status" value="1"/>
</dbReference>
<keyword evidence="4 9" id="KW-0378">Hydrolase</keyword>
<accession>A0A1M6NJX9</accession>
<dbReference type="SMART" id="SM00963">
    <property type="entry name" value="SRP54_N"/>
    <property type="match status" value="1"/>
</dbReference>
<proteinExistence type="inferred from homology"/>
<feature type="domain" description="SRP54-type proteins GTP-binding" evidence="11">
    <location>
        <begin position="364"/>
        <end position="377"/>
    </location>
</feature>
<dbReference type="STRING" id="1121301.SAMN02745912_01752"/>
<evidence type="ECO:0000313" key="13">
    <source>
        <dbReference type="Proteomes" id="UP000184465"/>
    </source>
</evidence>
<dbReference type="InterPro" id="IPR003593">
    <property type="entry name" value="AAA+_ATPase"/>
</dbReference>
<keyword evidence="3 9" id="KW-0547">Nucleotide-binding</keyword>
<keyword evidence="6 9" id="KW-0472">Membrane</keyword>
<reference evidence="12 13" key="1">
    <citation type="submission" date="2016-11" db="EMBL/GenBank/DDBJ databases">
        <authorList>
            <person name="Jaros S."/>
            <person name="Januszkiewicz K."/>
            <person name="Wedrychowicz H."/>
        </authorList>
    </citation>
    <scope>NUCLEOTIDE SEQUENCE [LARGE SCALE GENOMIC DNA]</scope>
    <source>
        <strain evidence="12 13">DSM 15212</strain>
    </source>
</reference>
<dbReference type="GO" id="GO:0005886">
    <property type="term" value="C:plasma membrane"/>
    <property type="evidence" value="ECO:0007669"/>
    <property type="project" value="UniProtKB-SubCell"/>
</dbReference>
<feature type="binding site" evidence="9">
    <location>
        <begin position="197"/>
        <end position="204"/>
    </location>
    <ligand>
        <name>GTP</name>
        <dbReference type="ChEBI" id="CHEBI:37565"/>
    </ligand>
</feature>
<dbReference type="InterPro" id="IPR036225">
    <property type="entry name" value="SRP/SRP_N"/>
</dbReference>
<dbReference type="SUPFAM" id="SSF52540">
    <property type="entry name" value="P-loop containing nucleoside triphosphate hydrolases"/>
    <property type="match status" value="1"/>
</dbReference>
<dbReference type="InterPro" id="IPR027417">
    <property type="entry name" value="P-loop_NTPase"/>
</dbReference>
<comment type="similarity">
    <text evidence="9">Belongs to the GTP-binding SRP family. FtsY subfamily.</text>
</comment>
<evidence type="ECO:0000256" key="4">
    <source>
        <dbReference type="ARBA" id="ARBA00022801"/>
    </source>
</evidence>
<dbReference type="FunFam" id="3.40.50.300:FF:000053">
    <property type="entry name" value="Signal recognition particle receptor FtsY"/>
    <property type="match status" value="1"/>
</dbReference>
<dbReference type="SMART" id="SM00962">
    <property type="entry name" value="SRP54"/>
    <property type="match status" value="1"/>
</dbReference>
<comment type="subunit">
    <text evidence="9">Part of the signal recognition particle protein translocation system, which is composed of SRP and FtsY.</text>
</comment>
<organism evidence="12 13">
    <name type="scientific">Paramaledivibacter caminithermalis (strain DSM 15212 / CIP 107654 / DViRD3)</name>
    <name type="common">Clostridium caminithermale</name>
    <dbReference type="NCBI Taxonomy" id="1121301"/>
    <lineage>
        <taxon>Bacteria</taxon>
        <taxon>Bacillati</taxon>
        <taxon>Bacillota</taxon>
        <taxon>Clostridia</taxon>
        <taxon>Peptostreptococcales</taxon>
        <taxon>Caminicellaceae</taxon>
        <taxon>Paramaledivibacter</taxon>
    </lineage>
</organism>
<feature type="binding site" evidence="9">
    <location>
        <begin position="279"/>
        <end position="283"/>
    </location>
    <ligand>
        <name>GTP</name>
        <dbReference type="ChEBI" id="CHEBI:37565"/>
    </ligand>
</feature>
<evidence type="ECO:0000256" key="10">
    <source>
        <dbReference type="SAM" id="MobiDB-lite"/>
    </source>
</evidence>
<protein>
    <recommendedName>
        <fullName evidence="9">Signal recognition particle receptor FtsY</fullName>
        <shortName evidence="9">SRP receptor</shortName>
        <ecNumber evidence="9">3.6.5.4</ecNumber>
    </recommendedName>
</protein>
<dbReference type="GO" id="GO:0005737">
    <property type="term" value="C:cytoplasm"/>
    <property type="evidence" value="ECO:0007669"/>
    <property type="project" value="UniProtKB-SubCell"/>
</dbReference>
<comment type="catalytic activity">
    <reaction evidence="8 9">
        <text>GTP + H2O = GDP + phosphate + H(+)</text>
        <dbReference type="Rhea" id="RHEA:19669"/>
        <dbReference type="ChEBI" id="CHEBI:15377"/>
        <dbReference type="ChEBI" id="CHEBI:15378"/>
        <dbReference type="ChEBI" id="CHEBI:37565"/>
        <dbReference type="ChEBI" id="CHEBI:43474"/>
        <dbReference type="ChEBI" id="CHEBI:58189"/>
        <dbReference type="EC" id="3.6.5.4"/>
    </reaction>
</comment>
<dbReference type="Pfam" id="PF00448">
    <property type="entry name" value="SRP54"/>
    <property type="match status" value="1"/>
</dbReference>
<evidence type="ECO:0000256" key="6">
    <source>
        <dbReference type="ARBA" id="ARBA00023136"/>
    </source>
</evidence>
<comment type="subcellular location">
    <subcellularLocation>
        <location evidence="9">Cell membrane</location>
        <topology evidence="9">Peripheral membrane protein</topology>
        <orientation evidence="9">Cytoplasmic side</orientation>
    </subcellularLocation>
    <subcellularLocation>
        <location evidence="9">Cytoplasm</location>
    </subcellularLocation>
</comment>
<dbReference type="PANTHER" id="PTHR43134">
    <property type="entry name" value="SIGNAL RECOGNITION PARTICLE RECEPTOR SUBUNIT ALPHA"/>
    <property type="match status" value="1"/>
</dbReference>
<evidence type="ECO:0000256" key="8">
    <source>
        <dbReference type="ARBA" id="ARBA00048027"/>
    </source>
</evidence>
<keyword evidence="1 9" id="KW-1003">Cell membrane</keyword>
<dbReference type="HAMAP" id="MF_00920">
    <property type="entry name" value="FtsY"/>
    <property type="match status" value="1"/>
</dbReference>
<dbReference type="RefSeq" id="WP_073148992.1">
    <property type="nucleotide sequence ID" value="NZ_FRAG01000017.1"/>
</dbReference>
<evidence type="ECO:0000259" key="11">
    <source>
        <dbReference type="PROSITE" id="PS00300"/>
    </source>
</evidence>
<dbReference type="GO" id="GO:0005525">
    <property type="term" value="F:GTP binding"/>
    <property type="evidence" value="ECO:0007669"/>
    <property type="project" value="UniProtKB-UniRule"/>
</dbReference>
<dbReference type="InterPro" id="IPR000897">
    <property type="entry name" value="SRP54_GTPase_dom"/>
</dbReference>
<evidence type="ECO:0000313" key="12">
    <source>
        <dbReference type="EMBL" id="SHJ95862.1"/>
    </source>
</evidence>
<evidence type="ECO:0000256" key="2">
    <source>
        <dbReference type="ARBA" id="ARBA00022490"/>
    </source>
</evidence>
<dbReference type="GO" id="GO:0006614">
    <property type="term" value="P:SRP-dependent cotranslational protein targeting to membrane"/>
    <property type="evidence" value="ECO:0007669"/>
    <property type="project" value="InterPro"/>
</dbReference>